<feature type="chain" id="PRO_5045600723" evidence="2">
    <location>
        <begin position="19"/>
        <end position="293"/>
    </location>
</feature>
<comment type="caution">
    <text evidence="3">The sequence shown here is derived from an EMBL/GenBank/DDBJ whole genome shotgun (WGS) entry which is preliminary data.</text>
</comment>
<keyword evidence="4" id="KW-1185">Reference proteome</keyword>
<accession>A0ABQ8FIW5</accession>
<organism evidence="3 4">
    <name type="scientific">Batrachochytrium salamandrivorans</name>
    <dbReference type="NCBI Taxonomy" id="1357716"/>
    <lineage>
        <taxon>Eukaryota</taxon>
        <taxon>Fungi</taxon>
        <taxon>Fungi incertae sedis</taxon>
        <taxon>Chytridiomycota</taxon>
        <taxon>Chytridiomycota incertae sedis</taxon>
        <taxon>Chytridiomycetes</taxon>
        <taxon>Rhizophydiales</taxon>
        <taxon>Rhizophydiales incertae sedis</taxon>
        <taxon>Batrachochytrium</taxon>
    </lineage>
</organism>
<evidence type="ECO:0000256" key="2">
    <source>
        <dbReference type="SAM" id="SignalP"/>
    </source>
</evidence>
<reference evidence="3 4" key="1">
    <citation type="submission" date="2021-02" db="EMBL/GenBank/DDBJ databases">
        <title>Variation within the Batrachochytrium salamandrivorans European outbreak.</title>
        <authorList>
            <person name="Kelly M."/>
            <person name="Pasmans F."/>
            <person name="Shea T.P."/>
            <person name="Munoz J.F."/>
            <person name="Carranza S."/>
            <person name="Cuomo C.A."/>
            <person name="Martel A."/>
        </authorList>
    </citation>
    <scope>NUCLEOTIDE SEQUENCE [LARGE SCALE GENOMIC DNA]</scope>
    <source>
        <strain evidence="3 4">AMFP18/2</strain>
    </source>
</reference>
<sequence>MQFFYLFSFVVVASYAAALPQPAGPSEKYSNNVDTALASGLEARSYQPVLNSYKNSATLVSLKRRGNSGSDSPPSPDTTPENIFIDPFTKDAVSSENLASTINNVGDGIYPFLEDGELAGEKIGDDVGDMVARYIRMHAYVNVALGRWVHESVPGIRNYIKLGLGDDEYSRIDSKFTRTLKGLEDEFYAESKAVADDAKKIVKGAGSVTDNFQKIHKSFVLILENHSLFFYIVHFQLTRFEGDKALQGYLDDISKSFHEFLTNRKSLMLRLWKNSRLNTLKSDLSNPSKLRMN</sequence>
<name>A0ABQ8FIW5_9FUNG</name>
<feature type="signal peptide" evidence="2">
    <location>
        <begin position="1"/>
        <end position="18"/>
    </location>
</feature>
<proteinExistence type="predicted"/>
<gene>
    <name evidence="3" type="ORF">BASA50_003366</name>
</gene>
<dbReference type="EMBL" id="JAFCIX010000093">
    <property type="protein sequence ID" value="KAH6598859.1"/>
    <property type="molecule type" value="Genomic_DNA"/>
</dbReference>
<evidence type="ECO:0000313" key="4">
    <source>
        <dbReference type="Proteomes" id="UP001648503"/>
    </source>
</evidence>
<protein>
    <submittedName>
        <fullName evidence="3">Uncharacterized protein</fullName>
    </submittedName>
</protein>
<dbReference type="Proteomes" id="UP001648503">
    <property type="component" value="Unassembled WGS sequence"/>
</dbReference>
<feature type="region of interest" description="Disordered" evidence="1">
    <location>
        <begin position="63"/>
        <end position="83"/>
    </location>
</feature>
<keyword evidence="2" id="KW-0732">Signal</keyword>
<evidence type="ECO:0000313" key="3">
    <source>
        <dbReference type="EMBL" id="KAH6598859.1"/>
    </source>
</evidence>
<evidence type="ECO:0000256" key="1">
    <source>
        <dbReference type="SAM" id="MobiDB-lite"/>
    </source>
</evidence>